<protein>
    <submittedName>
        <fullName evidence="1">Uncharacterized protein</fullName>
    </submittedName>
</protein>
<reference evidence="1" key="3">
    <citation type="submission" date="2025-09" db="UniProtKB">
        <authorList>
            <consortium name="Ensembl"/>
        </authorList>
    </citation>
    <scope>IDENTIFICATION</scope>
</reference>
<dbReference type="Proteomes" id="UP000472268">
    <property type="component" value="Chromosome 4"/>
</dbReference>
<name>A0A673UUI3_SURSU</name>
<reference evidence="1" key="2">
    <citation type="submission" date="2025-08" db="UniProtKB">
        <authorList>
            <consortium name="Ensembl"/>
        </authorList>
    </citation>
    <scope>IDENTIFICATION</scope>
</reference>
<sequence>MEDIEIHLPRYLEGQDAHKRASICMPGSSLSLSIKSAGILTLDFAAPRTRKKCLFLNRLKQNR</sequence>
<organism evidence="1 2">
    <name type="scientific">Suricata suricatta</name>
    <name type="common">Meerkat</name>
    <dbReference type="NCBI Taxonomy" id="37032"/>
    <lineage>
        <taxon>Eukaryota</taxon>
        <taxon>Metazoa</taxon>
        <taxon>Chordata</taxon>
        <taxon>Craniata</taxon>
        <taxon>Vertebrata</taxon>
        <taxon>Euteleostomi</taxon>
        <taxon>Mammalia</taxon>
        <taxon>Eutheria</taxon>
        <taxon>Laurasiatheria</taxon>
        <taxon>Carnivora</taxon>
        <taxon>Feliformia</taxon>
        <taxon>Herpestidae</taxon>
        <taxon>Suricata</taxon>
    </lineage>
</organism>
<keyword evidence="2" id="KW-1185">Reference proteome</keyword>
<evidence type="ECO:0000313" key="1">
    <source>
        <dbReference type="Ensembl" id="ENSSSUP00005029158.1"/>
    </source>
</evidence>
<dbReference type="Ensembl" id="ENSSSUT00005033275.1">
    <property type="protein sequence ID" value="ENSSSUP00005029158.1"/>
    <property type="gene ID" value="ENSSSUG00005018825.1"/>
</dbReference>
<proteinExistence type="predicted"/>
<evidence type="ECO:0000313" key="2">
    <source>
        <dbReference type="Proteomes" id="UP000472268"/>
    </source>
</evidence>
<accession>A0A673UUI3</accession>
<reference evidence="1 2" key="1">
    <citation type="submission" date="2019-05" db="EMBL/GenBank/DDBJ databases">
        <title>A Chromosome-scale Meerkat (S. suricatta) Genome Assembly.</title>
        <authorList>
            <person name="Dudchenko O."/>
            <person name="Lieberman Aiden E."/>
            <person name="Tung J."/>
            <person name="Barreiro L.B."/>
            <person name="Clutton-Brock T.H."/>
        </authorList>
    </citation>
    <scope>NUCLEOTIDE SEQUENCE [LARGE SCALE GENOMIC DNA]</scope>
</reference>
<dbReference type="AlphaFoldDB" id="A0A673UUI3"/>